<name>A0ABV1FME7_9BACT</name>
<protein>
    <submittedName>
        <fullName evidence="2">Hepatitis A virus cellular receptor 1</fullName>
    </submittedName>
</protein>
<comment type="caution">
    <text evidence="2">The sequence shown here is derived from an EMBL/GenBank/DDBJ whole genome shotgun (WGS) entry which is preliminary data.</text>
</comment>
<dbReference type="Proteomes" id="UP001487296">
    <property type="component" value="Unassembled WGS sequence"/>
</dbReference>
<evidence type="ECO:0000313" key="2">
    <source>
        <dbReference type="EMBL" id="MEQ2485576.1"/>
    </source>
</evidence>
<evidence type="ECO:0000313" key="3">
    <source>
        <dbReference type="Proteomes" id="UP001487296"/>
    </source>
</evidence>
<feature type="chain" id="PRO_5045728236" evidence="1">
    <location>
        <begin position="25"/>
        <end position="183"/>
    </location>
</feature>
<dbReference type="EMBL" id="JBBNFP010000002">
    <property type="protein sequence ID" value="MEQ2485576.1"/>
    <property type="molecule type" value="Genomic_DNA"/>
</dbReference>
<keyword evidence="1" id="KW-0732">Signal</keyword>
<organism evidence="2 3">
    <name type="scientific">Hallella faecis</name>
    <dbReference type="NCBI Taxonomy" id="2841596"/>
    <lineage>
        <taxon>Bacteria</taxon>
        <taxon>Pseudomonadati</taxon>
        <taxon>Bacteroidota</taxon>
        <taxon>Bacteroidia</taxon>
        <taxon>Bacteroidales</taxon>
        <taxon>Prevotellaceae</taxon>
        <taxon>Hallella</taxon>
    </lineage>
</organism>
<proteinExistence type="predicted"/>
<sequence length="183" mass="21217">MKKLSTLMTMALVAMMALTLTSCDEDYDIAYTLEGTWRGNMYVSSVYDGYTYDATYTELCFVQDPYRYSSGTGYWIDHYAGDAPWRYVANHTEWKVRGGVIRIHLMEEDTYVEIANYRLDDNYFDGTIYYGDTKVKFRMNHTSSPNWNDYDYGCWTGYYAKPAPGVRAASGDAKPMRVFKTQE</sequence>
<reference evidence="2 3" key="1">
    <citation type="submission" date="2024-04" db="EMBL/GenBank/DDBJ databases">
        <title>Human intestinal bacterial collection.</title>
        <authorList>
            <person name="Pauvert C."/>
            <person name="Hitch T.C.A."/>
            <person name="Clavel T."/>
        </authorList>
    </citation>
    <scope>NUCLEOTIDE SEQUENCE [LARGE SCALE GENOMIC DNA]</scope>
    <source>
        <strain evidence="2 3">CLA-AA-H145</strain>
    </source>
</reference>
<accession>A0ABV1FME7</accession>
<keyword evidence="2" id="KW-0675">Receptor</keyword>
<dbReference type="PROSITE" id="PS51257">
    <property type="entry name" value="PROKAR_LIPOPROTEIN"/>
    <property type="match status" value="1"/>
</dbReference>
<keyword evidence="3" id="KW-1185">Reference proteome</keyword>
<gene>
    <name evidence="2" type="ORF">AAAT34_00740</name>
</gene>
<dbReference type="RefSeq" id="WP_252344816.1">
    <property type="nucleotide sequence ID" value="NZ_JAHKBE010000001.1"/>
</dbReference>
<feature type="signal peptide" evidence="1">
    <location>
        <begin position="1"/>
        <end position="24"/>
    </location>
</feature>
<evidence type="ECO:0000256" key="1">
    <source>
        <dbReference type="SAM" id="SignalP"/>
    </source>
</evidence>